<dbReference type="PANTHER" id="PTHR12169">
    <property type="entry name" value="ATPASE N2B"/>
    <property type="match status" value="1"/>
</dbReference>
<organism evidence="3 4">
    <name type="scientific">Thiomonas bhubaneswarensis</name>
    <dbReference type="NCBI Taxonomy" id="339866"/>
    <lineage>
        <taxon>Bacteria</taxon>
        <taxon>Pseudomonadati</taxon>
        <taxon>Pseudomonadota</taxon>
        <taxon>Betaproteobacteria</taxon>
        <taxon>Burkholderiales</taxon>
        <taxon>Thiomonas</taxon>
    </lineage>
</organism>
<dbReference type="PANTHER" id="PTHR12169:SF6">
    <property type="entry name" value="AFG1-LIKE ATPASE"/>
    <property type="match status" value="1"/>
</dbReference>
<dbReference type="Pfam" id="PF03969">
    <property type="entry name" value="AFG1_ATPase"/>
    <property type="match status" value="1"/>
</dbReference>
<dbReference type="SUPFAM" id="SSF52540">
    <property type="entry name" value="P-loop containing nucleoside triphosphate hydrolases"/>
    <property type="match status" value="1"/>
</dbReference>
<name>A0A0K6HZD9_9BURK</name>
<dbReference type="STRING" id="339866.GCA_001418255_01292"/>
<evidence type="ECO:0000313" key="4">
    <source>
        <dbReference type="Proteomes" id="UP000183649"/>
    </source>
</evidence>
<evidence type="ECO:0000256" key="1">
    <source>
        <dbReference type="ARBA" id="ARBA00022741"/>
    </source>
</evidence>
<dbReference type="InterPro" id="IPR005654">
    <property type="entry name" value="ATPase_AFG1-like"/>
</dbReference>
<dbReference type="GO" id="GO:0005737">
    <property type="term" value="C:cytoplasm"/>
    <property type="evidence" value="ECO:0007669"/>
    <property type="project" value="TreeGrafter"/>
</dbReference>
<evidence type="ECO:0000256" key="2">
    <source>
        <dbReference type="ARBA" id="ARBA00022840"/>
    </source>
</evidence>
<dbReference type="InterPro" id="IPR027417">
    <property type="entry name" value="P-loop_NTPase"/>
</dbReference>
<dbReference type="EMBL" id="CYHF01000004">
    <property type="protein sequence ID" value="CUA96240.1"/>
    <property type="molecule type" value="Genomic_DNA"/>
</dbReference>
<dbReference type="RefSeq" id="WP_055450215.1">
    <property type="nucleotide sequence ID" value="NZ_CYHF01000004.1"/>
</dbReference>
<protein>
    <submittedName>
        <fullName evidence="3">Predicted ATPase</fullName>
    </submittedName>
</protein>
<dbReference type="NCBIfam" id="NF040713">
    <property type="entry name" value="ZapE"/>
    <property type="match status" value="1"/>
</dbReference>
<proteinExistence type="predicted"/>
<keyword evidence="4" id="KW-1185">Reference proteome</keyword>
<reference evidence="4" key="1">
    <citation type="submission" date="2015-08" db="EMBL/GenBank/DDBJ databases">
        <authorList>
            <person name="Varghese N."/>
        </authorList>
    </citation>
    <scope>NUCLEOTIDE SEQUENCE [LARGE SCALE GENOMIC DNA]</scope>
    <source>
        <strain evidence="4">DSM 18181</strain>
    </source>
</reference>
<evidence type="ECO:0000313" key="3">
    <source>
        <dbReference type="EMBL" id="CUA96240.1"/>
    </source>
</evidence>
<keyword evidence="1" id="KW-0547">Nucleotide-binding</keyword>
<dbReference type="GO" id="GO:0016887">
    <property type="term" value="F:ATP hydrolysis activity"/>
    <property type="evidence" value="ECO:0007669"/>
    <property type="project" value="InterPro"/>
</dbReference>
<gene>
    <name evidence="3" type="ORF">Ga0061069_10459</name>
</gene>
<dbReference type="Gene3D" id="3.40.50.300">
    <property type="entry name" value="P-loop containing nucleotide triphosphate hydrolases"/>
    <property type="match status" value="1"/>
</dbReference>
<dbReference type="Proteomes" id="UP000183649">
    <property type="component" value="Unassembled WGS sequence"/>
</dbReference>
<dbReference type="GO" id="GO:0005524">
    <property type="term" value="F:ATP binding"/>
    <property type="evidence" value="ECO:0007669"/>
    <property type="project" value="UniProtKB-KW"/>
</dbReference>
<dbReference type="AlphaFoldDB" id="A0A0K6HZD9"/>
<accession>A0A0K6HZD9</accession>
<dbReference type="OrthoDB" id="9774491at2"/>
<sequence>MNVTEYFEQSLAERGFIADEAQRAGVARLQQCYDEWVAYKSRRSNAIRRALIHPELPRGVYLYGGVGRGKSMLMDAFFVTLPLLRKTRLHFHEFMREVQREMAALQGTVDPLTELSRRIARRFRLICFDEFHISDVTDAMILHRLLEGLFDNGVQLVATSNFHPDDLYPDGLHRDRILPAIELIKQKMDVIKIDAGVDYRHKALREIDLYITPLGDEAQSRMAQAFERMASSAEEDPVLTIEGREIQALQRAGGVVWFSFHEICETPRSQNDYLEIASRFHTVLVSDVPQMTEDMASAARRFTLLVDVLYDRRIKLILSAAVPPEQLYVHGPLDYEFTRTVSRLNEMQSAEYLREGRRQGEVSLV</sequence>
<keyword evidence="2" id="KW-0067">ATP-binding</keyword>